<protein>
    <submittedName>
        <fullName evidence="1">Uncharacterized protein</fullName>
    </submittedName>
</protein>
<evidence type="ECO:0000313" key="2">
    <source>
        <dbReference type="Proteomes" id="UP000177480"/>
    </source>
</evidence>
<organism evidence="1 2">
    <name type="scientific">Candidatus Ryanbacteria bacterium RIFCSPHIGHO2_01_FULL_45_22</name>
    <dbReference type="NCBI Taxonomy" id="1802114"/>
    <lineage>
        <taxon>Bacteria</taxon>
        <taxon>Candidatus Ryaniibacteriota</taxon>
    </lineage>
</organism>
<name>A0A1G2G1E0_9BACT</name>
<sequence>MNTSERIIVGNLESSYLSLLDRMFLEKYAKENPTPKDDPGTAVYFRHGNDFIFLTDALVPTKKSRSFCKDAPHGFYLGGTNGFIRTANELLAISDERLKFFKPFPSGRAHRDEGGNLRLVFEREFLEEVFVFALDHSAYYVPNGIPNGSETRLNGEVIGIKIKSEEPTKLGELHELGYFVNEPEKLLELHVEWNISGLSVPYSVLYTEDWFRGGWPGIPVSVLSLETGKMVGVFAGQQGFVPIDWVHHPSVENYLGPKRYL</sequence>
<proteinExistence type="predicted"/>
<dbReference type="STRING" id="1802114.A2719_02155"/>
<comment type="caution">
    <text evidence="1">The sequence shown here is derived from an EMBL/GenBank/DDBJ whole genome shotgun (WGS) entry which is preliminary data.</text>
</comment>
<accession>A0A1G2G1E0</accession>
<dbReference type="AlphaFoldDB" id="A0A1G2G1E0"/>
<evidence type="ECO:0000313" key="1">
    <source>
        <dbReference type="EMBL" id="OGZ44144.1"/>
    </source>
</evidence>
<dbReference type="EMBL" id="MHNK01000007">
    <property type="protein sequence ID" value="OGZ44144.1"/>
    <property type="molecule type" value="Genomic_DNA"/>
</dbReference>
<dbReference type="Proteomes" id="UP000177480">
    <property type="component" value="Unassembled WGS sequence"/>
</dbReference>
<reference evidence="1 2" key="1">
    <citation type="journal article" date="2016" name="Nat. Commun.">
        <title>Thousands of microbial genomes shed light on interconnected biogeochemical processes in an aquifer system.</title>
        <authorList>
            <person name="Anantharaman K."/>
            <person name="Brown C.T."/>
            <person name="Hug L.A."/>
            <person name="Sharon I."/>
            <person name="Castelle C.J."/>
            <person name="Probst A.J."/>
            <person name="Thomas B.C."/>
            <person name="Singh A."/>
            <person name="Wilkins M.J."/>
            <person name="Karaoz U."/>
            <person name="Brodie E.L."/>
            <person name="Williams K.H."/>
            <person name="Hubbard S.S."/>
            <person name="Banfield J.F."/>
        </authorList>
    </citation>
    <scope>NUCLEOTIDE SEQUENCE [LARGE SCALE GENOMIC DNA]</scope>
</reference>
<gene>
    <name evidence="1" type="ORF">A2719_02155</name>
</gene>